<keyword evidence="2" id="KW-1185">Reference proteome</keyword>
<gene>
    <name evidence="1" type="ORF">A0H81_11132</name>
</gene>
<proteinExistence type="predicted"/>
<accession>A0A1C7LWV7</accession>
<name>A0A1C7LWV7_GRIFR</name>
<dbReference type="PANTHER" id="PTHR14659">
    <property type="entry name" value="ALPHA- AND GAMMA-ADAPTIN-BINDING PROTEIN P34"/>
    <property type="match status" value="1"/>
</dbReference>
<dbReference type="EMBL" id="LUGG01000019">
    <property type="protein sequence ID" value="OBZ68716.1"/>
    <property type="molecule type" value="Genomic_DNA"/>
</dbReference>
<sequence length="419" mass="46795">MTETPSCRILIISPTSAQAQQFVQRVKALSSNVDTSELAIDVNSNSIPWTIVNKYYTADVHFVTREFRDFGAHHAVGVPAVIYVWVDGEPYREHIPEISKRLEHYDPEVSLAVRFSHTTTSPAKEDEDLDEFLSTHGFEFIEGDRGFRLPTQDHTRSSEDEDTGIPGLPRVIDALSTIMWPTIVQSDATRQRKSRARELLDWARDQEVNDGLRALISADVDGSSSSAEEPASIKSRMQREMEELERWLDEEDGPETQTWINISSVAADADAWQDMLTPTIVTPTGEGVNGFDDDFADFVAAPSLSSQMLGVEHEVERLMPAHTGASYRSLASVSDYSGEGEIDVYAFRSAVENVDDDEHLFEHDDDDDFELSAFDLSRVLTALQGMKEEISGMEDVSERRRAAARVALGLVYGLQVDKD</sequence>
<dbReference type="OrthoDB" id="10261384at2759"/>
<evidence type="ECO:0000313" key="1">
    <source>
        <dbReference type="EMBL" id="OBZ68716.1"/>
    </source>
</evidence>
<dbReference type="Gene3D" id="3.40.50.11960">
    <property type="match status" value="1"/>
</dbReference>
<evidence type="ECO:0000313" key="2">
    <source>
        <dbReference type="Proteomes" id="UP000092993"/>
    </source>
</evidence>
<comment type="caution">
    <text evidence="1">The sequence shown here is derived from an EMBL/GenBank/DDBJ whole genome shotgun (WGS) entry which is preliminary data.</text>
</comment>
<dbReference type="STRING" id="5627.A0A1C7LWV7"/>
<dbReference type="Proteomes" id="UP000092993">
    <property type="component" value="Unassembled WGS sequence"/>
</dbReference>
<protein>
    <submittedName>
        <fullName evidence="1">Uncharacterized protein</fullName>
    </submittedName>
</protein>
<reference evidence="1 2" key="1">
    <citation type="submission" date="2016-03" db="EMBL/GenBank/DDBJ databases">
        <title>Whole genome sequencing of Grifola frondosa 9006-11.</title>
        <authorList>
            <person name="Min B."/>
            <person name="Park H."/>
            <person name="Kim J.-G."/>
            <person name="Cho H."/>
            <person name="Oh Y.-L."/>
            <person name="Kong W.-S."/>
            <person name="Choi I.-G."/>
        </authorList>
    </citation>
    <scope>NUCLEOTIDE SEQUENCE [LARGE SCALE GENOMIC DNA]</scope>
    <source>
        <strain evidence="1 2">9006-11</strain>
    </source>
</reference>
<dbReference type="PANTHER" id="PTHR14659:SF1">
    <property type="entry name" value="ALPHA- AND GAMMA-ADAPTIN-BINDING PROTEIN P34"/>
    <property type="match status" value="1"/>
</dbReference>
<dbReference type="AlphaFoldDB" id="A0A1C7LWV7"/>
<dbReference type="OMA" id="PWTIVNK"/>
<organism evidence="1 2">
    <name type="scientific">Grifola frondosa</name>
    <name type="common">Maitake</name>
    <name type="synonym">Polyporus frondosus</name>
    <dbReference type="NCBI Taxonomy" id="5627"/>
    <lineage>
        <taxon>Eukaryota</taxon>
        <taxon>Fungi</taxon>
        <taxon>Dikarya</taxon>
        <taxon>Basidiomycota</taxon>
        <taxon>Agaricomycotina</taxon>
        <taxon>Agaricomycetes</taxon>
        <taxon>Polyporales</taxon>
        <taxon>Grifolaceae</taxon>
        <taxon>Grifola</taxon>
    </lineage>
</organism>
<dbReference type="InterPro" id="IPR019341">
    <property type="entry name" value="Alpha/Gamma-adaptin-bd_p34"/>
</dbReference>